<evidence type="ECO:0000313" key="6">
    <source>
        <dbReference type="EMBL" id="MDN7935238.1"/>
    </source>
</evidence>
<dbReference type="InterPro" id="IPR005119">
    <property type="entry name" value="LysR_subst-bd"/>
</dbReference>
<dbReference type="Pfam" id="PF00126">
    <property type="entry name" value="HTH_1"/>
    <property type="match status" value="1"/>
</dbReference>
<comment type="similarity">
    <text evidence="1">Belongs to the LysR transcriptional regulatory family.</text>
</comment>
<dbReference type="InterPro" id="IPR036390">
    <property type="entry name" value="WH_DNA-bd_sf"/>
</dbReference>
<dbReference type="Proteomes" id="UP001171606">
    <property type="component" value="Unassembled WGS sequence"/>
</dbReference>
<keyword evidence="4" id="KW-0804">Transcription</keyword>
<reference evidence="6" key="1">
    <citation type="submission" date="2023-07" db="EMBL/GenBank/DDBJ databases">
        <title>A collection of bacterial strains from the Burkholderia cepacia Research Laboratory and Repository.</title>
        <authorList>
            <person name="Lipuma J."/>
            <person name="Spilker T."/>
            <person name="Caverly L."/>
        </authorList>
    </citation>
    <scope>NUCLEOTIDE SEQUENCE</scope>
    <source>
        <strain evidence="6">AU42020</strain>
    </source>
</reference>
<dbReference type="PROSITE" id="PS50931">
    <property type="entry name" value="HTH_LYSR"/>
    <property type="match status" value="1"/>
</dbReference>
<evidence type="ECO:0000256" key="4">
    <source>
        <dbReference type="ARBA" id="ARBA00023163"/>
    </source>
</evidence>
<accession>A0ABT8PLH2</accession>
<keyword evidence="2" id="KW-0805">Transcription regulation</keyword>
<evidence type="ECO:0000256" key="3">
    <source>
        <dbReference type="ARBA" id="ARBA00023125"/>
    </source>
</evidence>
<keyword evidence="7" id="KW-1185">Reference proteome</keyword>
<dbReference type="Pfam" id="PF03466">
    <property type="entry name" value="LysR_substrate"/>
    <property type="match status" value="1"/>
</dbReference>
<comment type="caution">
    <text evidence="6">The sequence shown here is derived from an EMBL/GenBank/DDBJ whole genome shotgun (WGS) entry which is preliminary data.</text>
</comment>
<name>A0ABT8PLH2_9BURK</name>
<evidence type="ECO:0000256" key="1">
    <source>
        <dbReference type="ARBA" id="ARBA00009437"/>
    </source>
</evidence>
<protein>
    <submittedName>
        <fullName evidence="6">LysR family transcriptional regulator</fullName>
    </submittedName>
</protein>
<dbReference type="PANTHER" id="PTHR30537:SF5">
    <property type="entry name" value="HTH-TYPE TRANSCRIPTIONAL ACTIVATOR TTDR-RELATED"/>
    <property type="match status" value="1"/>
</dbReference>
<dbReference type="SUPFAM" id="SSF46785">
    <property type="entry name" value="Winged helix' DNA-binding domain"/>
    <property type="match status" value="1"/>
</dbReference>
<dbReference type="PANTHER" id="PTHR30537">
    <property type="entry name" value="HTH-TYPE TRANSCRIPTIONAL REGULATOR"/>
    <property type="match status" value="1"/>
</dbReference>
<feature type="domain" description="HTH lysR-type" evidence="5">
    <location>
        <begin position="4"/>
        <end position="61"/>
    </location>
</feature>
<dbReference type="InterPro" id="IPR000847">
    <property type="entry name" value="LysR_HTH_N"/>
</dbReference>
<proteinExistence type="inferred from homology"/>
<evidence type="ECO:0000256" key="2">
    <source>
        <dbReference type="ARBA" id="ARBA00023015"/>
    </source>
</evidence>
<evidence type="ECO:0000259" key="5">
    <source>
        <dbReference type="PROSITE" id="PS50931"/>
    </source>
</evidence>
<dbReference type="SUPFAM" id="SSF53850">
    <property type="entry name" value="Periplasmic binding protein-like II"/>
    <property type="match status" value="1"/>
</dbReference>
<dbReference type="EMBL" id="JAUJSQ010000014">
    <property type="protein sequence ID" value="MDN7935238.1"/>
    <property type="molecule type" value="Genomic_DNA"/>
</dbReference>
<dbReference type="Gene3D" id="3.40.190.290">
    <property type="match status" value="1"/>
</dbReference>
<gene>
    <name evidence="6" type="ORF">QZM52_28595</name>
</gene>
<dbReference type="Gene3D" id="1.10.10.10">
    <property type="entry name" value="Winged helix-like DNA-binding domain superfamily/Winged helix DNA-binding domain"/>
    <property type="match status" value="1"/>
</dbReference>
<sequence>MSVENLNGLAAFVRAVEAGSFTGAARLLGTTPSSVSRSVGRLERRLGIRLFRRSTRATVLTVEGQTYYERVAPLIRGIEEAGNALTASPAAVGKLRISVPGALARILLDPLTRDLMARHPDLLFDVNVSDHHVDVIREGFDLVIRAGQVMDSTLHARKLGDLPLVLVASPDYLSRNGVPESAFELGKHRHVRYRLAGRVVPVMFSGEASTQMEGAFDSDSGEAMRLAALNGLGIAQILKATVQEDIDAGRLRRVLPELVLRSVPIHVLHGYGRNMPLRARVLIDFVEKQLSQWMK</sequence>
<dbReference type="InterPro" id="IPR058163">
    <property type="entry name" value="LysR-type_TF_proteobact-type"/>
</dbReference>
<dbReference type="CDD" id="cd08422">
    <property type="entry name" value="PBP2_CrgA_like"/>
    <property type="match status" value="1"/>
</dbReference>
<keyword evidence="3" id="KW-0238">DNA-binding</keyword>
<dbReference type="RefSeq" id="WP_301757052.1">
    <property type="nucleotide sequence ID" value="NZ_JAUJSQ010000014.1"/>
</dbReference>
<dbReference type="InterPro" id="IPR036388">
    <property type="entry name" value="WH-like_DNA-bd_sf"/>
</dbReference>
<evidence type="ECO:0000313" key="7">
    <source>
        <dbReference type="Proteomes" id="UP001171606"/>
    </source>
</evidence>
<organism evidence="6 7">
    <name type="scientific">Burkholderia metallica</name>
    <dbReference type="NCBI Taxonomy" id="488729"/>
    <lineage>
        <taxon>Bacteria</taxon>
        <taxon>Pseudomonadati</taxon>
        <taxon>Pseudomonadota</taxon>
        <taxon>Betaproteobacteria</taxon>
        <taxon>Burkholderiales</taxon>
        <taxon>Burkholderiaceae</taxon>
        <taxon>Burkholderia</taxon>
        <taxon>Burkholderia cepacia complex</taxon>
    </lineage>
</organism>